<gene>
    <name evidence="3" type="ORF">V5R04_01385</name>
</gene>
<organism evidence="3">
    <name type="scientific">Jonesiaceae bacterium BS-20</name>
    <dbReference type="NCBI Taxonomy" id="3120821"/>
    <lineage>
        <taxon>Bacteria</taxon>
        <taxon>Bacillati</taxon>
        <taxon>Actinomycetota</taxon>
        <taxon>Actinomycetes</taxon>
        <taxon>Micrococcales</taxon>
        <taxon>Jonesiaceae</taxon>
    </lineage>
</organism>
<dbReference type="EMBL" id="CP146203">
    <property type="protein sequence ID" value="XBH21908.1"/>
    <property type="molecule type" value="Genomic_DNA"/>
</dbReference>
<dbReference type="SUPFAM" id="SSF55961">
    <property type="entry name" value="Bet v1-like"/>
    <property type="match status" value="1"/>
</dbReference>
<protein>
    <submittedName>
        <fullName evidence="3">SRPBCC domain-containing protein</fullName>
    </submittedName>
</protein>
<dbReference type="InterPro" id="IPR013538">
    <property type="entry name" value="ASHA1/2-like_C"/>
</dbReference>
<name>A0AAU7DVN7_9MICO</name>
<feature type="domain" description="Activator of Hsp90 ATPase homologue 1/2-like C-terminal" evidence="2">
    <location>
        <begin position="22"/>
        <end position="160"/>
    </location>
</feature>
<sequence length="160" mass="17798">MSVIQVKKNRPQASMTIVVALDATVEQVWDMWADPRKLEKWWGPPTWPATFDDFTLVAGQEANYFMTGPDDEKAGGWWKFTEVQAPNKLVITDGFANADGSPNDDTPPLRMTVTLLKHGDATHLELTTKFKDAAHFDELLEMGMEEGMAGALGQMDALLK</sequence>
<evidence type="ECO:0000259" key="2">
    <source>
        <dbReference type="Pfam" id="PF08327"/>
    </source>
</evidence>
<dbReference type="Pfam" id="PF08327">
    <property type="entry name" value="AHSA1"/>
    <property type="match status" value="1"/>
</dbReference>
<dbReference type="Gene3D" id="3.30.530.20">
    <property type="match status" value="1"/>
</dbReference>
<accession>A0AAU7DVN7</accession>
<evidence type="ECO:0000313" key="3">
    <source>
        <dbReference type="EMBL" id="XBH21908.1"/>
    </source>
</evidence>
<comment type="similarity">
    <text evidence="1">Belongs to the AHA1 family.</text>
</comment>
<evidence type="ECO:0000256" key="1">
    <source>
        <dbReference type="ARBA" id="ARBA00006817"/>
    </source>
</evidence>
<dbReference type="CDD" id="cd07814">
    <property type="entry name" value="SRPBCC_CalC_Aha1-like"/>
    <property type="match status" value="1"/>
</dbReference>
<dbReference type="InterPro" id="IPR023393">
    <property type="entry name" value="START-like_dom_sf"/>
</dbReference>
<reference evidence="3" key="1">
    <citation type="submission" date="2024-02" db="EMBL/GenBank/DDBJ databases">
        <title>Tomenella chthoni gen. nov. sp. nov., a member of the family Jonesiaceae isolated from bat guano.</title>
        <authorList>
            <person name="Miller S.L."/>
            <person name="King J."/>
            <person name="Sankaranarayanan K."/>
            <person name="Lawson P.A."/>
        </authorList>
    </citation>
    <scope>NUCLEOTIDE SEQUENCE</scope>
    <source>
        <strain evidence="3">BS-20</strain>
    </source>
</reference>
<dbReference type="AlphaFoldDB" id="A0AAU7DVN7"/>
<proteinExistence type="inferred from homology"/>